<accession>A0ABX6C1V0</accession>
<keyword evidence="2" id="KW-1185">Reference proteome</keyword>
<dbReference type="Proteomes" id="UP000326331">
    <property type="component" value="Chromosome"/>
</dbReference>
<dbReference type="EMBL" id="CP042829">
    <property type="protein sequence ID" value="QFG03202.1"/>
    <property type="molecule type" value="Genomic_DNA"/>
</dbReference>
<protein>
    <submittedName>
        <fullName evidence="1">Uncharacterized protein</fullName>
    </submittedName>
</protein>
<organism evidence="1 2">
    <name type="scientific">Tepidiforma bonchosmolovskayae</name>
    <dbReference type="NCBI Taxonomy" id="2601677"/>
    <lineage>
        <taxon>Bacteria</taxon>
        <taxon>Bacillati</taxon>
        <taxon>Chloroflexota</taxon>
        <taxon>Tepidiformia</taxon>
        <taxon>Tepidiformales</taxon>
        <taxon>Tepidiformaceae</taxon>
        <taxon>Tepidiforma</taxon>
    </lineage>
</organism>
<evidence type="ECO:0000313" key="2">
    <source>
        <dbReference type="Proteomes" id="UP000326331"/>
    </source>
</evidence>
<proteinExistence type="predicted"/>
<reference evidence="1 2" key="1">
    <citation type="submission" date="2019-10" db="EMBL/GenBank/DDBJ databases">
        <title>Thermopilla bonchosmolovskayae gen. nov., sp. nov., a moderately thermophilic Chloroflexi bacterium from a Chukotka hot spring (Arctic, Russia), representing a novel classis Thermopillaia, which include previously uncultivated lineage OLB14.</title>
        <authorList>
            <person name="Kochetkova T.V."/>
            <person name="Zayulina K.S."/>
            <person name="Zhigarkov V.S."/>
            <person name="Minaev N.V."/>
            <person name="Novikov A."/>
            <person name="Toshchakov S.V."/>
            <person name="Elcheninov A.G."/>
            <person name="Kublanov I.V."/>
        </authorList>
    </citation>
    <scope>NUCLEOTIDE SEQUENCE [LARGE SCALE GENOMIC DNA]</scope>
    <source>
        <strain evidence="1 2">3753O</strain>
    </source>
</reference>
<dbReference type="RefSeq" id="WP_158067133.1">
    <property type="nucleotide sequence ID" value="NZ_CP042829.1"/>
</dbReference>
<gene>
    <name evidence="1" type="ORF">Tbon_07800</name>
</gene>
<sequence length="160" mass="17403">MQYAISPSAILPRTTVYRETELSLVRIREAATRLRSWALVSGERIVGLPFVRVRSDLLCEVHLPVGGLVQPHPQTGVFSDAAAHMPAVSLRVVRFDEIRAVIRELSGEIAVDCGSAGPVEFHPSTAEFTHGTLLWPVHRLSPALTHAVAIPGRRSLEAAS</sequence>
<evidence type="ECO:0000313" key="1">
    <source>
        <dbReference type="EMBL" id="QFG03202.1"/>
    </source>
</evidence>
<name>A0ABX6C1V0_9CHLR</name>